<gene>
    <name evidence="5" type="ORF">MIMGU_mgv1a024549mg</name>
</gene>
<dbReference type="InterPro" id="IPR000863">
    <property type="entry name" value="Sulfotransferase_dom"/>
</dbReference>
<dbReference type="EC" id="2.8.2.-" evidence="3"/>
<name>A0A022QUC0_ERYGU</name>
<evidence type="ECO:0000259" key="4">
    <source>
        <dbReference type="Pfam" id="PF00685"/>
    </source>
</evidence>
<organism evidence="5 6">
    <name type="scientific">Erythranthe guttata</name>
    <name type="common">Yellow monkey flower</name>
    <name type="synonym">Mimulus guttatus</name>
    <dbReference type="NCBI Taxonomy" id="4155"/>
    <lineage>
        <taxon>Eukaryota</taxon>
        <taxon>Viridiplantae</taxon>
        <taxon>Streptophyta</taxon>
        <taxon>Embryophyta</taxon>
        <taxon>Tracheophyta</taxon>
        <taxon>Spermatophyta</taxon>
        <taxon>Magnoliopsida</taxon>
        <taxon>eudicotyledons</taxon>
        <taxon>Gunneridae</taxon>
        <taxon>Pentapetalae</taxon>
        <taxon>asterids</taxon>
        <taxon>lamiids</taxon>
        <taxon>Lamiales</taxon>
        <taxon>Phrymaceae</taxon>
        <taxon>Erythranthe</taxon>
    </lineage>
</organism>
<evidence type="ECO:0000256" key="2">
    <source>
        <dbReference type="ARBA" id="ARBA00022679"/>
    </source>
</evidence>
<reference evidence="5 6" key="1">
    <citation type="journal article" date="2013" name="Proc. Natl. Acad. Sci. U.S.A.">
        <title>Fine-scale variation in meiotic recombination in Mimulus inferred from population shotgun sequencing.</title>
        <authorList>
            <person name="Hellsten U."/>
            <person name="Wright K.M."/>
            <person name="Jenkins J."/>
            <person name="Shu S."/>
            <person name="Yuan Y."/>
            <person name="Wessler S.R."/>
            <person name="Schmutz J."/>
            <person name="Willis J.H."/>
            <person name="Rokhsar D.S."/>
        </authorList>
    </citation>
    <scope>NUCLEOTIDE SEQUENCE [LARGE SCALE GENOMIC DNA]</scope>
    <source>
        <strain evidence="6">cv. DUN x IM62</strain>
    </source>
</reference>
<dbReference type="EMBL" id="KI630969">
    <property type="protein sequence ID" value="EYU31476.1"/>
    <property type="molecule type" value="Genomic_DNA"/>
</dbReference>
<comment type="similarity">
    <text evidence="1 3">Belongs to the sulfotransferase 1 family.</text>
</comment>
<dbReference type="PANTHER" id="PTHR11783">
    <property type="entry name" value="SULFOTRANSFERASE SULT"/>
    <property type="match status" value="1"/>
</dbReference>
<dbReference type="STRING" id="4155.A0A022QUC0"/>
<keyword evidence="6" id="KW-1185">Reference proteome</keyword>
<feature type="domain" description="Sulfotransferase" evidence="4">
    <location>
        <begin position="68"/>
        <end position="94"/>
    </location>
</feature>
<dbReference type="SUPFAM" id="SSF52540">
    <property type="entry name" value="P-loop containing nucleoside triphosphate hydrolases"/>
    <property type="match status" value="1"/>
</dbReference>
<sequence length="101" mass="11774">MESKEEPNPSFAEINNFPKDHEFNELLQTLEQKTSWDGVQFVKYQGFWCPLFLFRPIMSAQKHFKAKDSDIILATLPKSGTTWLKALIFSIINRNIYPNHG</sequence>
<dbReference type="Gene3D" id="3.40.50.300">
    <property type="entry name" value="P-loop containing nucleotide triphosphate hydrolases"/>
    <property type="match status" value="1"/>
</dbReference>
<protein>
    <recommendedName>
        <fullName evidence="3">Sulfotransferase</fullName>
        <ecNumber evidence="3">2.8.2.-</ecNumber>
    </recommendedName>
</protein>
<evidence type="ECO:0000256" key="3">
    <source>
        <dbReference type="RuleBase" id="RU361155"/>
    </source>
</evidence>
<evidence type="ECO:0000313" key="6">
    <source>
        <dbReference type="Proteomes" id="UP000030748"/>
    </source>
</evidence>
<dbReference type="GO" id="GO:0008146">
    <property type="term" value="F:sulfotransferase activity"/>
    <property type="evidence" value="ECO:0007669"/>
    <property type="project" value="InterPro"/>
</dbReference>
<dbReference type="Proteomes" id="UP000030748">
    <property type="component" value="Unassembled WGS sequence"/>
</dbReference>
<evidence type="ECO:0000313" key="5">
    <source>
        <dbReference type="EMBL" id="EYU31476.1"/>
    </source>
</evidence>
<accession>A0A022QUC0</accession>
<keyword evidence="2 3" id="KW-0808">Transferase</keyword>
<dbReference type="AlphaFoldDB" id="A0A022QUC0"/>
<proteinExistence type="inferred from homology"/>
<dbReference type="InterPro" id="IPR027417">
    <property type="entry name" value="P-loop_NTPase"/>
</dbReference>
<dbReference type="Pfam" id="PF00685">
    <property type="entry name" value="Sulfotransfer_1"/>
    <property type="match status" value="1"/>
</dbReference>
<evidence type="ECO:0000256" key="1">
    <source>
        <dbReference type="ARBA" id="ARBA00005771"/>
    </source>
</evidence>